<evidence type="ECO:0000313" key="4">
    <source>
        <dbReference type="Proteomes" id="UP000366051"/>
    </source>
</evidence>
<feature type="transmembrane region" description="Helical" evidence="2">
    <location>
        <begin position="20"/>
        <end position="42"/>
    </location>
</feature>
<keyword evidence="2" id="KW-0812">Transmembrane</keyword>
<dbReference type="KEGG" id="hcv:FTV88_3154"/>
<name>A0A5Q2N2J2_9FIRM</name>
<reference evidence="4" key="1">
    <citation type="submission" date="2019-11" db="EMBL/GenBank/DDBJ databases">
        <title>Genome sequence of Heliorestis convoluta strain HH, an alkaliphilic and minimalistic phototrophic bacterium from a soda lake in Egypt.</title>
        <authorList>
            <person name="Dewey E.D."/>
            <person name="Stokes L.M."/>
            <person name="Burchell B.M."/>
            <person name="Shaffer K.N."/>
            <person name="Huntington A.M."/>
            <person name="Baker J.M."/>
            <person name="Nadendla S."/>
            <person name="Giglio M.G."/>
            <person name="Touchman J.W."/>
            <person name="Blankenship R.E."/>
            <person name="Madigan M.T."/>
            <person name="Sattley W.M."/>
        </authorList>
    </citation>
    <scope>NUCLEOTIDE SEQUENCE [LARGE SCALE GENOMIC DNA]</scope>
    <source>
        <strain evidence="4">HH</strain>
    </source>
</reference>
<keyword evidence="2" id="KW-1133">Transmembrane helix</keyword>
<protein>
    <submittedName>
        <fullName evidence="3">Uncharacterized protein</fullName>
    </submittedName>
</protein>
<gene>
    <name evidence="3" type="ORF">FTV88_3154</name>
</gene>
<evidence type="ECO:0000256" key="1">
    <source>
        <dbReference type="SAM" id="MobiDB-lite"/>
    </source>
</evidence>
<sequence>MSTMEILLFFFFLVKELMLFFLLTPYFWLAALLLLALTLLVVKRKSDAISAQQTDTRPIDTKTEESFDILGLGQEDRATERFQQQYELLNHRYEEPGEKEKRKEKVPGRA</sequence>
<organism evidence="3 4">
    <name type="scientific">Heliorestis convoluta</name>
    <dbReference type="NCBI Taxonomy" id="356322"/>
    <lineage>
        <taxon>Bacteria</taxon>
        <taxon>Bacillati</taxon>
        <taxon>Bacillota</taxon>
        <taxon>Clostridia</taxon>
        <taxon>Eubacteriales</taxon>
        <taxon>Heliobacteriaceae</taxon>
        <taxon>Heliorestis</taxon>
    </lineage>
</organism>
<proteinExistence type="predicted"/>
<feature type="region of interest" description="Disordered" evidence="1">
    <location>
        <begin position="91"/>
        <end position="110"/>
    </location>
</feature>
<dbReference type="AlphaFoldDB" id="A0A5Q2N2J2"/>
<accession>A0A5Q2N2J2</accession>
<dbReference type="Proteomes" id="UP000366051">
    <property type="component" value="Chromosome"/>
</dbReference>
<dbReference type="RefSeq" id="WP_162008070.1">
    <property type="nucleotide sequence ID" value="NZ_CP045875.1"/>
</dbReference>
<keyword evidence="4" id="KW-1185">Reference proteome</keyword>
<keyword evidence="2" id="KW-0472">Membrane</keyword>
<evidence type="ECO:0000313" key="3">
    <source>
        <dbReference type="EMBL" id="QGG49228.1"/>
    </source>
</evidence>
<evidence type="ECO:0000256" key="2">
    <source>
        <dbReference type="SAM" id="Phobius"/>
    </source>
</evidence>
<dbReference type="EMBL" id="CP045875">
    <property type="protein sequence ID" value="QGG49228.1"/>
    <property type="molecule type" value="Genomic_DNA"/>
</dbReference>